<accession>A0A6J5QUR4</accession>
<sequence>MSHNDLHATAEQNVHREARACQGLMAAVITSAISDACRPPIKEAVKVHGEKVKKKGNNEKYKAHTPTGHARTGMYFLFSESGGLEYYAQWLDIDAGTFRKALLSQMYEEKQWEAFNKRITDQQKRNFRFNHQWHLRKHGDKDINDESMYLCDDSDSDC</sequence>
<gene>
    <name evidence="1" type="ORF">UFOVP1174_29</name>
</gene>
<organism evidence="1">
    <name type="scientific">uncultured Caudovirales phage</name>
    <dbReference type="NCBI Taxonomy" id="2100421"/>
    <lineage>
        <taxon>Viruses</taxon>
        <taxon>Duplodnaviria</taxon>
        <taxon>Heunggongvirae</taxon>
        <taxon>Uroviricota</taxon>
        <taxon>Caudoviricetes</taxon>
        <taxon>Peduoviridae</taxon>
        <taxon>Maltschvirus</taxon>
        <taxon>Maltschvirus maltsch</taxon>
    </lineage>
</organism>
<evidence type="ECO:0000313" key="1">
    <source>
        <dbReference type="EMBL" id="CAB4188389.1"/>
    </source>
</evidence>
<protein>
    <submittedName>
        <fullName evidence="1">Uncharacterized protein</fullName>
    </submittedName>
</protein>
<name>A0A6J5QUR4_9CAUD</name>
<dbReference type="EMBL" id="LR797128">
    <property type="protein sequence ID" value="CAB4188389.1"/>
    <property type="molecule type" value="Genomic_DNA"/>
</dbReference>
<proteinExistence type="predicted"/>
<reference evidence="1" key="1">
    <citation type="submission" date="2020-05" db="EMBL/GenBank/DDBJ databases">
        <authorList>
            <person name="Chiriac C."/>
            <person name="Salcher M."/>
            <person name="Ghai R."/>
            <person name="Kavagutti S V."/>
        </authorList>
    </citation>
    <scope>NUCLEOTIDE SEQUENCE</scope>
</reference>